<feature type="compositionally biased region" description="Low complexity" evidence="1">
    <location>
        <begin position="19"/>
        <end position="28"/>
    </location>
</feature>
<sequence length="176" mass="18773">MIYTQEGVTELPACPPLPARRTPLALARPPSPPADLGPAATRAIARPSFGRRRPLSPTRPLPAPLARAPIRLISQASHPSTRPSTAPRVLPPAAAPPVAGPVRRPARRPATDHRRRRHTNPIVNIYHTRLGTRRSSSPPPLRRSPAGSAAQSLVDLTTDQPPPRPANTSALAATSR</sequence>
<proteinExistence type="predicted"/>
<dbReference type="Gramene" id="ONK70798">
    <property type="protein sequence ID" value="ONK70798"/>
    <property type="gene ID" value="A4U43_C04F1650"/>
</dbReference>
<dbReference type="AlphaFoldDB" id="A0A5P1EXF1"/>
<organism evidence="2 3">
    <name type="scientific">Asparagus officinalis</name>
    <name type="common">Garden asparagus</name>
    <dbReference type="NCBI Taxonomy" id="4686"/>
    <lineage>
        <taxon>Eukaryota</taxon>
        <taxon>Viridiplantae</taxon>
        <taxon>Streptophyta</taxon>
        <taxon>Embryophyta</taxon>
        <taxon>Tracheophyta</taxon>
        <taxon>Spermatophyta</taxon>
        <taxon>Magnoliopsida</taxon>
        <taxon>Liliopsida</taxon>
        <taxon>Asparagales</taxon>
        <taxon>Asparagaceae</taxon>
        <taxon>Asparagoideae</taxon>
        <taxon>Asparagus</taxon>
    </lineage>
</organism>
<dbReference type="EMBL" id="CM007384">
    <property type="protein sequence ID" value="ONK70798.1"/>
    <property type="molecule type" value="Genomic_DNA"/>
</dbReference>
<evidence type="ECO:0000313" key="2">
    <source>
        <dbReference type="EMBL" id="ONK70798.1"/>
    </source>
</evidence>
<evidence type="ECO:0000313" key="3">
    <source>
        <dbReference type="Proteomes" id="UP000243459"/>
    </source>
</evidence>
<evidence type="ECO:0000256" key="1">
    <source>
        <dbReference type="SAM" id="MobiDB-lite"/>
    </source>
</evidence>
<accession>A0A5P1EXF1</accession>
<dbReference type="Proteomes" id="UP000243459">
    <property type="component" value="Chromosome 4"/>
</dbReference>
<gene>
    <name evidence="2" type="ORF">A4U43_C04F1650</name>
</gene>
<feature type="compositionally biased region" description="Polar residues" evidence="1">
    <location>
        <begin position="150"/>
        <end position="159"/>
    </location>
</feature>
<protein>
    <submittedName>
        <fullName evidence="2">Uncharacterized protein</fullName>
    </submittedName>
</protein>
<feature type="compositionally biased region" description="Polar residues" evidence="1">
    <location>
        <begin position="166"/>
        <end position="176"/>
    </location>
</feature>
<feature type="compositionally biased region" description="Polar residues" evidence="1">
    <location>
        <begin position="74"/>
        <end position="84"/>
    </location>
</feature>
<name>A0A5P1EXF1_ASPOF</name>
<reference evidence="3" key="1">
    <citation type="journal article" date="2017" name="Nat. Commun.">
        <title>The asparagus genome sheds light on the origin and evolution of a young Y chromosome.</title>
        <authorList>
            <person name="Harkess A."/>
            <person name="Zhou J."/>
            <person name="Xu C."/>
            <person name="Bowers J.E."/>
            <person name="Van der Hulst R."/>
            <person name="Ayyampalayam S."/>
            <person name="Mercati F."/>
            <person name="Riccardi P."/>
            <person name="McKain M.R."/>
            <person name="Kakrana A."/>
            <person name="Tang H."/>
            <person name="Ray J."/>
            <person name="Groenendijk J."/>
            <person name="Arikit S."/>
            <person name="Mathioni S.M."/>
            <person name="Nakano M."/>
            <person name="Shan H."/>
            <person name="Telgmann-Rauber A."/>
            <person name="Kanno A."/>
            <person name="Yue Z."/>
            <person name="Chen H."/>
            <person name="Li W."/>
            <person name="Chen Y."/>
            <person name="Xu X."/>
            <person name="Zhang Y."/>
            <person name="Luo S."/>
            <person name="Chen H."/>
            <person name="Gao J."/>
            <person name="Mao Z."/>
            <person name="Pires J.C."/>
            <person name="Luo M."/>
            <person name="Kudrna D."/>
            <person name="Wing R.A."/>
            <person name="Meyers B.C."/>
            <person name="Yi K."/>
            <person name="Kong H."/>
            <person name="Lavrijsen P."/>
            <person name="Sunseri F."/>
            <person name="Falavigna A."/>
            <person name="Ye Y."/>
            <person name="Leebens-Mack J.H."/>
            <person name="Chen G."/>
        </authorList>
    </citation>
    <scope>NUCLEOTIDE SEQUENCE [LARGE SCALE GENOMIC DNA]</scope>
    <source>
        <strain evidence="3">cv. DH0086</strain>
    </source>
</reference>
<feature type="region of interest" description="Disordered" evidence="1">
    <location>
        <begin position="1"/>
        <end position="176"/>
    </location>
</feature>
<keyword evidence="3" id="KW-1185">Reference proteome</keyword>
<feature type="compositionally biased region" description="Pro residues" evidence="1">
    <location>
        <begin position="89"/>
        <end position="99"/>
    </location>
</feature>